<feature type="transmembrane region" description="Helical" evidence="1">
    <location>
        <begin position="36"/>
        <end position="55"/>
    </location>
</feature>
<evidence type="ECO:0000313" key="3">
    <source>
        <dbReference type="EMBL" id="KKK56994.1"/>
    </source>
</evidence>
<evidence type="ECO:0000256" key="1">
    <source>
        <dbReference type="SAM" id="Phobius"/>
    </source>
</evidence>
<keyword evidence="1" id="KW-1133">Transmembrane helix</keyword>
<feature type="domain" description="DUF2157" evidence="2">
    <location>
        <begin position="1"/>
        <end position="73"/>
    </location>
</feature>
<gene>
    <name evidence="3" type="ORF">LCGC14_3058940</name>
</gene>
<sequence length="74" mass="7876">MISQEQAQAILAAERRREAEPAGGKETAEGLNLPTVLYYLGTSLVVVALLVFASLNWEDVSCTGRIPIIAASMA</sequence>
<dbReference type="Pfam" id="PF09925">
    <property type="entry name" value="DUF2157"/>
    <property type="match status" value="1"/>
</dbReference>
<dbReference type="InterPro" id="IPR018677">
    <property type="entry name" value="DUF2157"/>
</dbReference>
<keyword evidence="1" id="KW-0812">Transmembrane</keyword>
<comment type="caution">
    <text evidence="3">The sequence shown here is derived from an EMBL/GenBank/DDBJ whole genome shotgun (WGS) entry which is preliminary data.</text>
</comment>
<dbReference type="AlphaFoldDB" id="A0A0F8YSA6"/>
<evidence type="ECO:0000259" key="2">
    <source>
        <dbReference type="Pfam" id="PF09925"/>
    </source>
</evidence>
<feature type="non-terminal residue" evidence="3">
    <location>
        <position position="74"/>
    </location>
</feature>
<proteinExistence type="predicted"/>
<organism evidence="3">
    <name type="scientific">marine sediment metagenome</name>
    <dbReference type="NCBI Taxonomy" id="412755"/>
    <lineage>
        <taxon>unclassified sequences</taxon>
        <taxon>metagenomes</taxon>
        <taxon>ecological metagenomes</taxon>
    </lineage>
</organism>
<reference evidence="3" key="1">
    <citation type="journal article" date="2015" name="Nature">
        <title>Complex archaea that bridge the gap between prokaryotes and eukaryotes.</title>
        <authorList>
            <person name="Spang A."/>
            <person name="Saw J.H."/>
            <person name="Jorgensen S.L."/>
            <person name="Zaremba-Niedzwiedzka K."/>
            <person name="Martijn J."/>
            <person name="Lind A.E."/>
            <person name="van Eijk R."/>
            <person name="Schleper C."/>
            <person name="Guy L."/>
            <person name="Ettema T.J."/>
        </authorList>
    </citation>
    <scope>NUCLEOTIDE SEQUENCE</scope>
</reference>
<dbReference type="EMBL" id="LAZR01064713">
    <property type="protein sequence ID" value="KKK56994.1"/>
    <property type="molecule type" value="Genomic_DNA"/>
</dbReference>
<protein>
    <recommendedName>
        <fullName evidence="2">DUF2157 domain-containing protein</fullName>
    </recommendedName>
</protein>
<keyword evidence="1" id="KW-0472">Membrane</keyword>
<accession>A0A0F8YSA6</accession>
<name>A0A0F8YSA6_9ZZZZ</name>